<protein>
    <recommendedName>
        <fullName evidence="1">Probable queuosine precursor transporter</fullName>
        <shortName evidence="1">Q precursor transporter</shortName>
    </recommendedName>
</protein>
<evidence type="ECO:0000313" key="2">
    <source>
        <dbReference type="EMBL" id="RLE09360.1"/>
    </source>
</evidence>
<evidence type="ECO:0000313" key="3">
    <source>
        <dbReference type="Proteomes" id="UP000279422"/>
    </source>
</evidence>
<reference evidence="2 3" key="1">
    <citation type="submission" date="2018-06" db="EMBL/GenBank/DDBJ databases">
        <title>Extensive metabolic versatility and redundancy in microbially diverse, dynamic hydrothermal sediments.</title>
        <authorList>
            <person name="Dombrowski N."/>
            <person name="Teske A."/>
            <person name="Baker B.J."/>
        </authorList>
    </citation>
    <scope>NUCLEOTIDE SEQUENCE [LARGE SCALE GENOMIC DNA]</scope>
    <source>
        <strain evidence="2">B47_G16</strain>
    </source>
</reference>
<keyword evidence="1" id="KW-1133">Transmembrane helix</keyword>
<name>A0A497E426_UNCAE</name>
<keyword evidence="1" id="KW-0813">Transport</keyword>
<feature type="transmembrane region" description="Helical" evidence="1">
    <location>
        <begin position="65"/>
        <end position="88"/>
    </location>
</feature>
<dbReference type="Proteomes" id="UP000279422">
    <property type="component" value="Unassembled WGS sequence"/>
</dbReference>
<sequence length="211" mass="23824">MQDKKKIAYFASFFAALIVVSNITASKLVSFYGLVVPVAVIAYPITFLITDVVSEVYGKRTAQMIVNAGFWAMIGATMLIFLTVYIPPAPFWKDQSEFQKVLGSVPRIVTASLVAYLISQNHDLFAFHFWKKVTRGRHLWLRNNASTMVSQLIDTAVFISIAFFGVVSNEILFHMIISQYIVKLLIALADTPFCYLLVRLTRMPRVQENDA</sequence>
<dbReference type="GO" id="GO:0005886">
    <property type="term" value="C:plasma membrane"/>
    <property type="evidence" value="ECO:0007669"/>
    <property type="project" value="UniProtKB-SubCell"/>
</dbReference>
<organism evidence="2 3">
    <name type="scientific">Aerophobetes bacterium</name>
    <dbReference type="NCBI Taxonomy" id="2030807"/>
    <lineage>
        <taxon>Bacteria</taxon>
        <taxon>Candidatus Aerophobota</taxon>
    </lineage>
</organism>
<dbReference type="NCBIfam" id="TIGR00697">
    <property type="entry name" value="queuosine precursor transporter"/>
    <property type="match status" value="1"/>
</dbReference>
<dbReference type="EMBL" id="QMPZ01000049">
    <property type="protein sequence ID" value="RLE09360.1"/>
    <property type="molecule type" value="Genomic_DNA"/>
</dbReference>
<dbReference type="PANTHER" id="PTHR34300:SF2">
    <property type="entry name" value="QUEUOSINE PRECURSOR TRANSPORTER-RELATED"/>
    <property type="match status" value="1"/>
</dbReference>
<evidence type="ECO:0000256" key="1">
    <source>
        <dbReference type="HAMAP-Rule" id="MF_02088"/>
    </source>
</evidence>
<proteinExistence type="inferred from homology"/>
<feature type="transmembrane region" description="Helical" evidence="1">
    <location>
        <begin position="31"/>
        <end position="53"/>
    </location>
</feature>
<accession>A0A497E426</accession>
<dbReference type="AlphaFoldDB" id="A0A497E426"/>
<comment type="similarity">
    <text evidence="1">Belongs to the vitamin uptake transporter (VUT/ECF) (TC 2.A.88) family. Q precursor transporter subfamily.</text>
</comment>
<comment type="caution">
    <text evidence="2">The sequence shown here is derived from an EMBL/GenBank/DDBJ whole genome shotgun (WGS) entry which is preliminary data.</text>
</comment>
<feature type="transmembrane region" description="Helical" evidence="1">
    <location>
        <begin position="7"/>
        <end position="25"/>
    </location>
</feature>
<comment type="subcellular location">
    <subcellularLocation>
        <location evidence="1">Cell membrane</location>
        <topology evidence="1">Multi-pass membrane protein</topology>
    </subcellularLocation>
</comment>
<dbReference type="GO" id="GO:0022857">
    <property type="term" value="F:transmembrane transporter activity"/>
    <property type="evidence" value="ECO:0007669"/>
    <property type="project" value="UniProtKB-UniRule"/>
</dbReference>
<dbReference type="HAMAP" id="MF_02088">
    <property type="entry name" value="Q_prec_transport"/>
    <property type="match status" value="1"/>
</dbReference>
<dbReference type="InterPro" id="IPR003744">
    <property type="entry name" value="YhhQ"/>
</dbReference>
<keyword evidence="1" id="KW-0812">Transmembrane</keyword>
<keyword evidence="1" id="KW-0472">Membrane</keyword>
<dbReference type="Pfam" id="PF02592">
    <property type="entry name" value="Vut_1"/>
    <property type="match status" value="1"/>
</dbReference>
<keyword evidence="1" id="KW-1003">Cell membrane</keyword>
<comment type="function">
    <text evidence="1">Involved in the import of queuosine (Q) precursors, required for Q precursor salvage.</text>
</comment>
<gene>
    <name evidence="2" type="ORF">DRJ00_04380</name>
</gene>
<feature type="transmembrane region" description="Helical" evidence="1">
    <location>
        <begin position="180"/>
        <end position="198"/>
    </location>
</feature>
<dbReference type="PANTHER" id="PTHR34300">
    <property type="entry name" value="QUEUOSINE PRECURSOR TRANSPORTER-RELATED"/>
    <property type="match status" value="1"/>
</dbReference>